<dbReference type="InterPro" id="IPR011008">
    <property type="entry name" value="Dimeric_a/b-barrel"/>
</dbReference>
<dbReference type="PANTHER" id="PTHR30154">
    <property type="entry name" value="LEUCINE-RESPONSIVE REGULATORY PROTEIN"/>
    <property type="match status" value="1"/>
</dbReference>
<dbReference type="GO" id="GO:0005829">
    <property type="term" value="C:cytosol"/>
    <property type="evidence" value="ECO:0007669"/>
    <property type="project" value="TreeGrafter"/>
</dbReference>
<dbReference type="SUPFAM" id="SSF54909">
    <property type="entry name" value="Dimeric alpha+beta barrel"/>
    <property type="match status" value="1"/>
</dbReference>
<evidence type="ECO:0000256" key="3">
    <source>
        <dbReference type="ARBA" id="ARBA00023163"/>
    </source>
</evidence>
<name>A0A1L3LRL8_9HYPH</name>
<protein>
    <submittedName>
        <fullName evidence="5">AsnC family transcriptional regulator</fullName>
    </submittedName>
</protein>
<evidence type="ECO:0000256" key="1">
    <source>
        <dbReference type="ARBA" id="ARBA00023015"/>
    </source>
</evidence>
<dbReference type="InterPro" id="IPR019888">
    <property type="entry name" value="Tscrpt_reg_AsnC-like"/>
</dbReference>
<dbReference type="SMART" id="SM00344">
    <property type="entry name" value="HTH_ASNC"/>
    <property type="match status" value="1"/>
</dbReference>
<reference evidence="5 6" key="1">
    <citation type="submission" date="2015-10" db="EMBL/GenBank/DDBJ databases">
        <title>Genomic differences between typical nodule nitrogen-fixing rhizobial strains and those coming from bean seeds.</title>
        <authorList>
            <person name="Peralta H."/>
            <person name="Aguilar-Vera A."/>
            <person name="Diaz R."/>
            <person name="Mora Y."/>
            <person name="Martinez-Batallar G."/>
            <person name="Salazar E."/>
            <person name="Vargas-Lagunas C."/>
            <person name="Encarnacion S."/>
            <person name="Girard L."/>
            <person name="Mora J."/>
        </authorList>
    </citation>
    <scope>NUCLEOTIDE SEQUENCE [LARGE SCALE GENOMIC DNA]</scope>
    <source>
        <strain evidence="5 6">CFNEI 73</strain>
    </source>
</reference>
<gene>
    <name evidence="5" type="ORF">SAMCFNEI73_Ch3476</name>
</gene>
<dbReference type="PANTHER" id="PTHR30154:SF53">
    <property type="entry name" value="HTH-TYPE TRANSCRIPTIONAL REGULATOR LRPC"/>
    <property type="match status" value="1"/>
</dbReference>
<dbReference type="SUPFAM" id="SSF46785">
    <property type="entry name" value="Winged helix' DNA-binding domain"/>
    <property type="match status" value="1"/>
</dbReference>
<dbReference type="PRINTS" id="PR00033">
    <property type="entry name" value="HTHASNC"/>
</dbReference>
<sequence>MLFSSKQMLIRSCKTAKSTVIIGVLPKWIDDMQVTDKDRELLAILSDNARMPTATIARRLGLSRTTVQARIERLEREGVIAGYGVRLAESYEKGLVKAHVLITSAPRALSRVTPELSAIREIRTLHSVSGSFDLIAIVAAASISELDLLIDRIGEIEGVEKTLSSIILSTRIDR</sequence>
<dbReference type="PROSITE" id="PS50956">
    <property type="entry name" value="HTH_ASNC_2"/>
    <property type="match status" value="1"/>
</dbReference>
<keyword evidence="2" id="KW-0238">DNA-binding</keyword>
<dbReference type="STRING" id="194963.SAMCFNEI73_Ch3476"/>
<dbReference type="InterPro" id="IPR000485">
    <property type="entry name" value="AsnC-type_HTH_dom"/>
</dbReference>
<feature type="domain" description="HTH asnC-type" evidence="4">
    <location>
        <begin position="34"/>
        <end position="96"/>
    </location>
</feature>
<evidence type="ECO:0000259" key="4">
    <source>
        <dbReference type="PROSITE" id="PS50956"/>
    </source>
</evidence>
<organism evidence="5 6">
    <name type="scientific">Sinorhizobium americanum</name>
    <dbReference type="NCBI Taxonomy" id="194963"/>
    <lineage>
        <taxon>Bacteria</taxon>
        <taxon>Pseudomonadati</taxon>
        <taxon>Pseudomonadota</taxon>
        <taxon>Alphaproteobacteria</taxon>
        <taxon>Hyphomicrobiales</taxon>
        <taxon>Rhizobiaceae</taxon>
        <taxon>Sinorhizobium/Ensifer group</taxon>
        <taxon>Sinorhizobium</taxon>
    </lineage>
</organism>
<evidence type="ECO:0000313" key="5">
    <source>
        <dbReference type="EMBL" id="APG92728.1"/>
    </source>
</evidence>
<dbReference type="Pfam" id="PF13412">
    <property type="entry name" value="HTH_24"/>
    <property type="match status" value="1"/>
</dbReference>
<dbReference type="AlphaFoldDB" id="A0A1L3LRL8"/>
<keyword evidence="1" id="KW-0805">Transcription regulation</keyword>
<dbReference type="Gene3D" id="1.10.10.10">
    <property type="entry name" value="Winged helix-like DNA-binding domain superfamily/Winged helix DNA-binding domain"/>
    <property type="match status" value="1"/>
</dbReference>
<proteinExistence type="predicted"/>
<dbReference type="InterPro" id="IPR036390">
    <property type="entry name" value="WH_DNA-bd_sf"/>
</dbReference>
<accession>A0A1L3LRL8</accession>
<dbReference type="Proteomes" id="UP000182306">
    <property type="component" value="Chromosome"/>
</dbReference>
<dbReference type="EMBL" id="CP013107">
    <property type="protein sequence ID" value="APG92728.1"/>
    <property type="molecule type" value="Genomic_DNA"/>
</dbReference>
<keyword evidence="6" id="KW-1185">Reference proteome</keyword>
<dbReference type="Pfam" id="PF01037">
    <property type="entry name" value="AsnC_trans_reg"/>
    <property type="match status" value="1"/>
</dbReference>
<dbReference type="InterPro" id="IPR036388">
    <property type="entry name" value="WH-like_DNA-bd_sf"/>
</dbReference>
<dbReference type="KEGG" id="same:SAMCFNEI73_Ch3476"/>
<dbReference type="GO" id="GO:0043200">
    <property type="term" value="P:response to amino acid"/>
    <property type="evidence" value="ECO:0007669"/>
    <property type="project" value="TreeGrafter"/>
</dbReference>
<dbReference type="GO" id="GO:0043565">
    <property type="term" value="F:sequence-specific DNA binding"/>
    <property type="evidence" value="ECO:0007669"/>
    <property type="project" value="InterPro"/>
</dbReference>
<evidence type="ECO:0000256" key="2">
    <source>
        <dbReference type="ARBA" id="ARBA00023125"/>
    </source>
</evidence>
<dbReference type="Gene3D" id="3.30.70.920">
    <property type="match status" value="1"/>
</dbReference>
<dbReference type="InterPro" id="IPR019887">
    <property type="entry name" value="Tscrpt_reg_AsnC/Lrp_C"/>
</dbReference>
<evidence type="ECO:0000313" key="6">
    <source>
        <dbReference type="Proteomes" id="UP000182306"/>
    </source>
</evidence>
<keyword evidence="3" id="KW-0804">Transcription</keyword>